<proteinExistence type="predicted"/>
<evidence type="ECO:0000256" key="1">
    <source>
        <dbReference type="SAM" id="MobiDB-lite"/>
    </source>
</evidence>
<feature type="compositionally biased region" description="Low complexity" evidence="1">
    <location>
        <begin position="7"/>
        <end position="18"/>
    </location>
</feature>
<evidence type="ECO:0000313" key="3">
    <source>
        <dbReference type="Proteomes" id="UP000614350"/>
    </source>
</evidence>
<organism evidence="2 3">
    <name type="scientific">Vespula vulgaris</name>
    <name type="common">Yellow jacket</name>
    <name type="synonym">Wasp</name>
    <dbReference type="NCBI Taxonomy" id="7454"/>
    <lineage>
        <taxon>Eukaryota</taxon>
        <taxon>Metazoa</taxon>
        <taxon>Ecdysozoa</taxon>
        <taxon>Arthropoda</taxon>
        <taxon>Hexapoda</taxon>
        <taxon>Insecta</taxon>
        <taxon>Pterygota</taxon>
        <taxon>Neoptera</taxon>
        <taxon>Endopterygota</taxon>
        <taxon>Hymenoptera</taxon>
        <taxon>Apocrita</taxon>
        <taxon>Aculeata</taxon>
        <taxon>Vespoidea</taxon>
        <taxon>Vespidae</taxon>
        <taxon>Vespinae</taxon>
        <taxon>Vespula</taxon>
    </lineage>
</organism>
<keyword evidence="3" id="KW-1185">Reference proteome</keyword>
<reference evidence="2" key="1">
    <citation type="journal article" date="2020" name="G3 (Bethesda)">
        <title>High-Quality Assemblies for Three Invasive Social Wasps from the &lt;i&gt;Vespula&lt;/i&gt; Genus.</title>
        <authorList>
            <person name="Harrop T.W.R."/>
            <person name="Guhlin J."/>
            <person name="McLaughlin G.M."/>
            <person name="Permina E."/>
            <person name="Stockwell P."/>
            <person name="Gilligan J."/>
            <person name="Le Lec M.F."/>
            <person name="Gruber M.A.M."/>
            <person name="Quinn O."/>
            <person name="Lovegrove M."/>
            <person name="Duncan E.J."/>
            <person name="Remnant E.J."/>
            <person name="Van Eeckhoven J."/>
            <person name="Graham B."/>
            <person name="Knapp R.A."/>
            <person name="Langford K.W."/>
            <person name="Kronenberg Z."/>
            <person name="Press M.O."/>
            <person name="Eacker S.M."/>
            <person name="Wilson-Rankin E.E."/>
            <person name="Purcell J."/>
            <person name="Lester P.J."/>
            <person name="Dearden P.K."/>
        </authorList>
    </citation>
    <scope>NUCLEOTIDE SEQUENCE</scope>
    <source>
        <strain evidence="2">Marl-1</strain>
    </source>
</reference>
<comment type="caution">
    <text evidence="2">The sequence shown here is derived from an EMBL/GenBank/DDBJ whole genome shotgun (WGS) entry which is preliminary data.</text>
</comment>
<sequence length="101" mass="10672">MDMVECDGTNSNSSSSSIGSGGGDGGGAAGSHTCIKKIGQPCAPELYCSVITNIRTAAGTKCCSRAQDVWLSMPREGCPNWYTWNRFDIKSIQPRTGKHGL</sequence>
<protein>
    <submittedName>
        <fullName evidence="2">Uncharacterized protein</fullName>
    </submittedName>
</protein>
<dbReference type="AlphaFoldDB" id="A0A836XN18"/>
<dbReference type="Proteomes" id="UP000614350">
    <property type="component" value="Unassembled WGS sequence"/>
</dbReference>
<feature type="region of interest" description="Disordered" evidence="1">
    <location>
        <begin position="1"/>
        <end position="30"/>
    </location>
</feature>
<accession>A0A836XN18</accession>
<dbReference type="EMBL" id="JACSEA010000002">
    <property type="protein sequence ID" value="KAF7408539.1"/>
    <property type="molecule type" value="Genomic_DNA"/>
</dbReference>
<evidence type="ECO:0000313" key="2">
    <source>
        <dbReference type="EMBL" id="KAF7408539.1"/>
    </source>
</evidence>
<feature type="compositionally biased region" description="Gly residues" evidence="1">
    <location>
        <begin position="19"/>
        <end position="29"/>
    </location>
</feature>
<gene>
    <name evidence="2" type="ORF">HZH66_003076</name>
</gene>
<name>A0A836XN18_VESVU</name>